<organism evidence="1">
    <name type="scientific">hydrothermal vent metagenome</name>
    <dbReference type="NCBI Taxonomy" id="652676"/>
    <lineage>
        <taxon>unclassified sequences</taxon>
        <taxon>metagenomes</taxon>
        <taxon>ecological metagenomes</taxon>
    </lineage>
</organism>
<sequence length="489" mass="55980">MRTVIDSQRQLGELDIANIKIDSRSRDDIPQLLAGLQYLYLDGALREEIFQILEKLNPEKISNELGRPGMAGWKILVMGTLRLNLNCDYDRLHELVNHHNTIRQMLGHSFTDDDKTYSLQTLKDNVQLFTPELLDEINQVVVRAGLKLKKKEALKGRCDSFVVETDVHYPTDINLLFDAIRKVIGLTASYADITQQEGWRQSQYNIRQVKRAYRAAQQIKRSTSNNIEKKQKQQQAIVQAHQTYIDLAEQFIRKSKATLAQVPPADLIATAKMSDIQSFIEHGERQIAQIEQRVIKGEKIPHDEKVFSLFQPHTEWISKGKAGVPVELGLKVCILESTQGYILHHRVMQKETDNQIALDMVTETQTRYPEFNSCSYDKGFHSPENQITLAEKLDHLVLPKKGRCNQIEKARESSQPFRTAKRKHSAVESGINALEVHGLDVCPDHGITGFKRYVALAVVARNIQKLGSELIRKTRDEERRRQNKHKLVA</sequence>
<proteinExistence type="predicted"/>
<name>A0A3B0XQG1_9ZZZZ</name>
<dbReference type="EMBL" id="UOFJ01000466">
    <property type="protein sequence ID" value="VAW69801.1"/>
    <property type="molecule type" value="Genomic_DNA"/>
</dbReference>
<accession>A0A3B0XQG1</accession>
<evidence type="ECO:0000313" key="1">
    <source>
        <dbReference type="EMBL" id="VAW69801.1"/>
    </source>
</evidence>
<protein>
    <submittedName>
        <fullName evidence="1">Mobile element protein</fullName>
    </submittedName>
</protein>
<reference evidence="1" key="1">
    <citation type="submission" date="2018-06" db="EMBL/GenBank/DDBJ databases">
        <authorList>
            <person name="Zhirakovskaya E."/>
        </authorList>
    </citation>
    <scope>NUCLEOTIDE SEQUENCE</scope>
</reference>
<dbReference type="NCBIfam" id="NF033593">
    <property type="entry name" value="transpos_ISNCY_1"/>
    <property type="match status" value="1"/>
</dbReference>
<gene>
    <name evidence="1" type="ORF">MNBD_GAMMA10-565</name>
</gene>
<dbReference type="AlphaFoldDB" id="A0A3B0XQG1"/>